<proteinExistence type="predicted"/>
<accession>A0A1R1PM97</accession>
<dbReference type="EMBL" id="LSSK01000750">
    <property type="protein sequence ID" value="OMH82059.1"/>
    <property type="molecule type" value="Genomic_DNA"/>
</dbReference>
<keyword evidence="3" id="KW-1185">Reference proteome</keyword>
<name>A0A1R1PM97_ZANCU</name>
<evidence type="ECO:0000313" key="3">
    <source>
        <dbReference type="Proteomes" id="UP000188320"/>
    </source>
</evidence>
<sequence>CARRSSSSCRPAASPNFPSRGRRPSLSCFLLSVSFTPFGRPARPILLFPFSLSITIPTPAPPYFSSCLLLFTFAPTYPFTIAPCASAVPTTPCSFLFFFIIDGFCRALSFCSASICRFSCAFVGVWSIPSTVDGPYSNISLRCCITPYFSHSSNPLSYGIHVP</sequence>
<organism evidence="2 3">
    <name type="scientific">Zancudomyces culisetae</name>
    <name type="common">Gut fungus</name>
    <name type="synonym">Smittium culisetae</name>
    <dbReference type="NCBI Taxonomy" id="1213189"/>
    <lineage>
        <taxon>Eukaryota</taxon>
        <taxon>Fungi</taxon>
        <taxon>Fungi incertae sedis</taxon>
        <taxon>Zoopagomycota</taxon>
        <taxon>Kickxellomycotina</taxon>
        <taxon>Harpellomycetes</taxon>
        <taxon>Harpellales</taxon>
        <taxon>Legeriomycetaceae</taxon>
        <taxon>Zancudomyces</taxon>
    </lineage>
</organism>
<feature type="non-terminal residue" evidence="2">
    <location>
        <position position="1"/>
    </location>
</feature>
<feature type="region of interest" description="Disordered" evidence="1">
    <location>
        <begin position="1"/>
        <end position="21"/>
    </location>
</feature>
<dbReference type="Proteomes" id="UP000188320">
    <property type="component" value="Unassembled WGS sequence"/>
</dbReference>
<feature type="compositionally biased region" description="Low complexity" evidence="1">
    <location>
        <begin position="1"/>
        <end position="15"/>
    </location>
</feature>
<protein>
    <submittedName>
        <fullName evidence="2">Uncharacterized protein</fullName>
    </submittedName>
</protein>
<dbReference type="AlphaFoldDB" id="A0A1R1PM97"/>
<comment type="caution">
    <text evidence="2">The sequence shown here is derived from an EMBL/GenBank/DDBJ whole genome shotgun (WGS) entry which is preliminary data.</text>
</comment>
<evidence type="ECO:0000313" key="2">
    <source>
        <dbReference type="EMBL" id="OMH82059.1"/>
    </source>
</evidence>
<evidence type="ECO:0000256" key="1">
    <source>
        <dbReference type="SAM" id="MobiDB-lite"/>
    </source>
</evidence>
<gene>
    <name evidence="2" type="ORF">AX774_g4474</name>
</gene>
<reference evidence="3" key="1">
    <citation type="submission" date="2017-01" db="EMBL/GenBank/DDBJ databases">
        <authorList>
            <person name="Wang Y."/>
            <person name="White M."/>
            <person name="Kvist S."/>
            <person name="Moncalvo J.-M."/>
        </authorList>
    </citation>
    <scope>NUCLEOTIDE SEQUENCE [LARGE SCALE GENOMIC DNA]</scope>
    <source>
        <strain evidence="3">COL-18-3</strain>
    </source>
</reference>